<evidence type="ECO:0000313" key="2">
    <source>
        <dbReference type="Proteomes" id="UP000002071"/>
    </source>
</evidence>
<reference evidence="1 2" key="1">
    <citation type="journal article" date="2009" name="Stand. Genomic Sci.">
        <title>Complete genome sequence of Halorhabdus utahensis type strain (AX-2).</title>
        <authorList>
            <person name="Anderson I."/>
            <person name="Tindall B.J."/>
            <person name="Pomrenke H."/>
            <person name="Goker M."/>
            <person name="Lapidus A."/>
            <person name="Nolan M."/>
            <person name="Copeland A."/>
            <person name="Glavina Del Rio T."/>
            <person name="Chen F."/>
            <person name="Tice H."/>
            <person name="Cheng J.F."/>
            <person name="Lucas S."/>
            <person name="Chertkov O."/>
            <person name="Bruce D."/>
            <person name="Brettin T."/>
            <person name="Detter J.C."/>
            <person name="Han C."/>
            <person name="Goodwin L."/>
            <person name="Land M."/>
            <person name="Hauser L."/>
            <person name="Chang Y.J."/>
            <person name="Jeffries C.D."/>
            <person name="Pitluck S."/>
            <person name="Pati A."/>
            <person name="Mavromatis K."/>
            <person name="Ivanova N."/>
            <person name="Ovchinnikova G."/>
            <person name="Chen A."/>
            <person name="Palaniappan K."/>
            <person name="Chain P."/>
            <person name="Rohde M."/>
            <person name="Bristow J."/>
            <person name="Eisen J.A."/>
            <person name="Markowitz V."/>
            <person name="Hugenholtz P."/>
            <person name="Kyrpides N.C."/>
            <person name="Klenk H.P."/>
        </authorList>
    </citation>
    <scope>NUCLEOTIDE SEQUENCE [LARGE SCALE GENOMIC DNA]</scope>
    <source>
        <strain evidence="2">DSM 12940 / JCM 11049 / AX-2</strain>
    </source>
</reference>
<dbReference type="AlphaFoldDB" id="C7NSY8"/>
<dbReference type="Proteomes" id="UP000002071">
    <property type="component" value="Chromosome"/>
</dbReference>
<sequence length="42" mass="4391">MGVRLGSDDRQTAAYPWLFTIVDSPEVGLAEPPLSAGVAAMT</sequence>
<dbReference type="EMBL" id="CP001687">
    <property type="protein sequence ID" value="ACV10799.1"/>
    <property type="molecule type" value="Genomic_DNA"/>
</dbReference>
<evidence type="ECO:0000313" key="1">
    <source>
        <dbReference type="EMBL" id="ACV10799.1"/>
    </source>
</evidence>
<proteinExistence type="predicted"/>
<dbReference type="STRING" id="519442.Huta_0612"/>
<dbReference type="KEGG" id="hut:Huta_0612"/>
<organism evidence="1 2">
    <name type="scientific">Halorhabdus utahensis (strain DSM 12940 / JCM 11049 / AX-2)</name>
    <dbReference type="NCBI Taxonomy" id="519442"/>
    <lineage>
        <taxon>Archaea</taxon>
        <taxon>Methanobacteriati</taxon>
        <taxon>Methanobacteriota</taxon>
        <taxon>Stenosarchaea group</taxon>
        <taxon>Halobacteria</taxon>
        <taxon>Halobacteriales</taxon>
        <taxon>Haloarculaceae</taxon>
        <taxon>Halorhabdus</taxon>
    </lineage>
</organism>
<accession>C7NSY8</accession>
<gene>
    <name evidence="1" type="ordered locus">Huta_0612</name>
</gene>
<protein>
    <submittedName>
        <fullName evidence="1">Uncharacterized protein</fullName>
    </submittedName>
</protein>
<dbReference type="HOGENOM" id="CLU_3245284_0_0_2"/>
<keyword evidence="2" id="KW-1185">Reference proteome</keyword>
<name>C7NSY8_HALUD</name>